<sequence>MKRKWILLKITLLLAGLIFLLAFTNKKYQLREVHTVKKMIDYAHGNHFVTEKIVDSILKKAHPDYPHMQMKRVNTRDMEYLLNKDDYISYANVYLENDGVLHAEIKQQIPVLRVHKGEEEYYITDRKKRIPLSKEFSAKVLIADGEIDLNDYKGLVELAQNINEDNLLKNLIAGIRKERENSFILFVDDGDYILELGELENLKTKLENFKVFHTEYVQKSADIPYKKFNLRFNNQIVATK</sequence>
<proteinExistence type="predicted"/>
<comment type="caution">
    <text evidence="1">The sequence shown here is derived from an EMBL/GenBank/DDBJ whole genome shotgun (WGS) entry which is preliminary data.</text>
</comment>
<evidence type="ECO:0000313" key="1">
    <source>
        <dbReference type="EMBL" id="MDG4945043.1"/>
    </source>
</evidence>
<reference evidence="1" key="1">
    <citation type="submission" date="2022-07" db="EMBL/GenBank/DDBJ databases">
        <title>Description and genome-wide analysis of Profundicola chukchiensis gen. nov., sp. nov., marine bacteria isolated from bottom sediments of the Chukchi Sea.</title>
        <authorList>
            <person name="Romanenko L."/>
            <person name="Otstavnykh N."/>
            <person name="Kurilenko V."/>
            <person name="Eremeev V."/>
            <person name="Velansky P."/>
            <person name="Mikhailov V."/>
            <person name="Isaeva M."/>
        </authorList>
    </citation>
    <scope>NUCLEOTIDE SEQUENCE</scope>
    <source>
        <strain evidence="1">KMM 9713</strain>
    </source>
</reference>
<accession>A0A9X4RTI1</accession>
<name>A0A9X4RTI1_9FLAO</name>
<gene>
    <name evidence="1" type="ORF">NMK71_01325</name>
</gene>
<evidence type="ECO:0008006" key="3">
    <source>
        <dbReference type="Google" id="ProtNLM"/>
    </source>
</evidence>
<dbReference type="AlphaFoldDB" id="A0A9X4RTI1"/>
<dbReference type="RefSeq" id="WP_304419771.1">
    <property type="nucleotide sequence ID" value="NZ_JANCMU010000001.1"/>
</dbReference>
<protein>
    <recommendedName>
        <fullName evidence="3">Cell division protein FtsQ</fullName>
    </recommendedName>
</protein>
<keyword evidence="2" id="KW-1185">Reference proteome</keyword>
<evidence type="ECO:0000313" key="2">
    <source>
        <dbReference type="Proteomes" id="UP001152599"/>
    </source>
</evidence>
<organism evidence="1 2">
    <name type="scientific">Profundicola chukchiensis</name>
    <dbReference type="NCBI Taxonomy" id="2961959"/>
    <lineage>
        <taxon>Bacteria</taxon>
        <taxon>Pseudomonadati</taxon>
        <taxon>Bacteroidota</taxon>
        <taxon>Flavobacteriia</taxon>
        <taxon>Flavobacteriales</taxon>
        <taxon>Weeksellaceae</taxon>
        <taxon>Profundicola</taxon>
    </lineage>
</organism>
<dbReference type="EMBL" id="JANCMU010000001">
    <property type="protein sequence ID" value="MDG4945043.1"/>
    <property type="molecule type" value="Genomic_DNA"/>
</dbReference>
<dbReference type="Proteomes" id="UP001152599">
    <property type="component" value="Unassembled WGS sequence"/>
</dbReference>